<feature type="region of interest" description="Disordered" evidence="1">
    <location>
        <begin position="71"/>
        <end position="103"/>
    </location>
</feature>
<proteinExistence type="predicted"/>
<keyword evidence="3" id="KW-1185">Reference proteome</keyword>
<dbReference type="EMBL" id="JAJAUY010000033">
    <property type="protein sequence ID" value="MCB5180022.1"/>
    <property type="molecule type" value="Genomic_DNA"/>
</dbReference>
<feature type="compositionally biased region" description="Pro residues" evidence="1">
    <location>
        <begin position="78"/>
        <end position="103"/>
    </location>
</feature>
<dbReference type="RefSeq" id="WP_226726892.1">
    <property type="nucleotide sequence ID" value="NZ_JAJAUY010000033.1"/>
</dbReference>
<name>A0ABS8B606_9ACTN</name>
<accession>A0ABS8B606</accession>
<sequence>MITAEFATSPTDVTTCEACWKEPVQAARITPRSPHRDLLCASCAEQGYPVRVELFPPLGVYRLTWATVTMDKHRNPGYPEPPPNPGPPLPSPPPAPTPGRPPV</sequence>
<organism evidence="2 3">
    <name type="scientific">Streptomyces antimicrobicus</name>
    <dbReference type="NCBI Taxonomy" id="2883108"/>
    <lineage>
        <taxon>Bacteria</taxon>
        <taxon>Bacillati</taxon>
        <taxon>Actinomycetota</taxon>
        <taxon>Actinomycetes</taxon>
        <taxon>Kitasatosporales</taxon>
        <taxon>Streptomycetaceae</taxon>
        <taxon>Streptomyces</taxon>
    </lineage>
</organism>
<evidence type="ECO:0000256" key="1">
    <source>
        <dbReference type="SAM" id="MobiDB-lite"/>
    </source>
</evidence>
<evidence type="ECO:0000313" key="3">
    <source>
        <dbReference type="Proteomes" id="UP001199054"/>
    </source>
</evidence>
<dbReference type="Proteomes" id="UP001199054">
    <property type="component" value="Unassembled WGS sequence"/>
</dbReference>
<reference evidence="2 3" key="1">
    <citation type="submission" date="2021-10" db="EMBL/GenBank/DDBJ databases">
        <title>Streptomyces sp. strain SMC 277, a novel streptomycete isolated from soil.</title>
        <authorList>
            <person name="Chanama M."/>
        </authorList>
    </citation>
    <scope>NUCLEOTIDE SEQUENCE [LARGE SCALE GENOMIC DNA]</scope>
    <source>
        <strain evidence="2 3">SMC 277</strain>
    </source>
</reference>
<evidence type="ECO:0000313" key="2">
    <source>
        <dbReference type="EMBL" id="MCB5180022.1"/>
    </source>
</evidence>
<gene>
    <name evidence="2" type="ORF">LG632_11615</name>
</gene>
<comment type="caution">
    <text evidence="2">The sequence shown here is derived from an EMBL/GenBank/DDBJ whole genome shotgun (WGS) entry which is preliminary data.</text>
</comment>
<protein>
    <submittedName>
        <fullName evidence="2">Uncharacterized protein</fullName>
    </submittedName>
</protein>